<dbReference type="Proteomes" id="UP000187203">
    <property type="component" value="Unassembled WGS sequence"/>
</dbReference>
<proteinExistence type="predicted"/>
<evidence type="ECO:0000256" key="1">
    <source>
        <dbReference type="SAM" id="MobiDB-lite"/>
    </source>
</evidence>
<reference evidence="3" key="1">
    <citation type="submission" date="2013-09" db="EMBL/GenBank/DDBJ databases">
        <title>Corchorus olitorius genome sequencing.</title>
        <authorList>
            <person name="Alam M."/>
            <person name="Haque M.S."/>
            <person name="Islam M.S."/>
            <person name="Emdad E.M."/>
            <person name="Islam M.M."/>
            <person name="Ahmed B."/>
            <person name="Halim A."/>
            <person name="Hossen Q.M.M."/>
            <person name="Hossain M.Z."/>
            <person name="Ahmed R."/>
            <person name="Khan M.M."/>
            <person name="Islam R."/>
            <person name="Rashid M.M."/>
            <person name="Khan S.A."/>
            <person name="Rahman M.S."/>
            <person name="Alam M."/>
            <person name="Yahiya A.S."/>
            <person name="Khan M.S."/>
            <person name="Azam M.S."/>
            <person name="Haque T."/>
            <person name="Lashkar M.Z.H."/>
            <person name="Akhand A.I."/>
            <person name="Morshed G."/>
            <person name="Roy S."/>
            <person name="Uddin K.S."/>
            <person name="Rabeya T."/>
            <person name="Hossain A.S."/>
            <person name="Chowdhury A."/>
            <person name="Snigdha A.R."/>
            <person name="Mortoza M.S."/>
            <person name="Matin S.A."/>
            <person name="Hoque S.M.E."/>
            <person name="Islam M.K."/>
            <person name="Roy D.K."/>
            <person name="Haider R."/>
            <person name="Moosa M.M."/>
            <person name="Elias S.M."/>
            <person name="Hasan A.M."/>
            <person name="Jahan S."/>
            <person name="Shafiuddin M."/>
            <person name="Mahmood N."/>
            <person name="Shommy N.S."/>
        </authorList>
    </citation>
    <scope>NUCLEOTIDE SEQUENCE [LARGE SCALE GENOMIC DNA]</scope>
    <source>
        <strain evidence="3">cv. O-4</strain>
    </source>
</reference>
<name>A0A1R3J4U1_9ROSI</name>
<keyword evidence="3" id="KW-1185">Reference proteome</keyword>
<gene>
    <name evidence="2" type="ORF">COLO4_19570</name>
</gene>
<evidence type="ECO:0000313" key="2">
    <source>
        <dbReference type="EMBL" id="OMO89847.1"/>
    </source>
</evidence>
<dbReference type="EMBL" id="AWUE01016655">
    <property type="protein sequence ID" value="OMO89847.1"/>
    <property type="molecule type" value="Genomic_DNA"/>
</dbReference>
<feature type="region of interest" description="Disordered" evidence="1">
    <location>
        <begin position="51"/>
        <end position="71"/>
    </location>
</feature>
<protein>
    <submittedName>
        <fullName evidence="2">Uncharacterized protein</fullName>
    </submittedName>
</protein>
<accession>A0A1R3J4U1</accession>
<comment type="caution">
    <text evidence="2">The sequence shown here is derived from an EMBL/GenBank/DDBJ whole genome shotgun (WGS) entry which is preliminary data.</text>
</comment>
<dbReference type="AlphaFoldDB" id="A0A1R3J4U1"/>
<evidence type="ECO:0000313" key="3">
    <source>
        <dbReference type="Proteomes" id="UP000187203"/>
    </source>
</evidence>
<sequence length="98" mass="11046">MKRSNSGTSDEFRDSIDDIDNLVSQNEVTLENTDAADDEFIDLMRSPKIRSRATSDVPSGSVSKKSKKSKMTKMGISFERGLNWLQMHLLLGMPFMKT</sequence>
<organism evidence="2 3">
    <name type="scientific">Corchorus olitorius</name>
    <dbReference type="NCBI Taxonomy" id="93759"/>
    <lineage>
        <taxon>Eukaryota</taxon>
        <taxon>Viridiplantae</taxon>
        <taxon>Streptophyta</taxon>
        <taxon>Embryophyta</taxon>
        <taxon>Tracheophyta</taxon>
        <taxon>Spermatophyta</taxon>
        <taxon>Magnoliopsida</taxon>
        <taxon>eudicotyledons</taxon>
        <taxon>Gunneridae</taxon>
        <taxon>Pentapetalae</taxon>
        <taxon>rosids</taxon>
        <taxon>malvids</taxon>
        <taxon>Malvales</taxon>
        <taxon>Malvaceae</taxon>
        <taxon>Grewioideae</taxon>
        <taxon>Apeibeae</taxon>
        <taxon>Corchorus</taxon>
    </lineage>
</organism>